<evidence type="ECO:0000313" key="2">
    <source>
        <dbReference type="Proteomes" id="UP000001312"/>
    </source>
</evidence>
<dbReference type="OMA" id="SDCTEAF"/>
<dbReference type="RefSeq" id="XP_001590548.1">
    <property type="nucleotide sequence ID" value="XM_001590498.1"/>
</dbReference>
<keyword evidence="2" id="KW-1185">Reference proteome</keyword>
<organism evidence="1 2">
    <name type="scientific">Sclerotinia sclerotiorum (strain ATCC 18683 / 1980 / Ss-1)</name>
    <name type="common">White mold</name>
    <name type="synonym">Whetzelinia sclerotiorum</name>
    <dbReference type="NCBI Taxonomy" id="665079"/>
    <lineage>
        <taxon>Eukaryota</taxon>
        <taxon>Fungi</taxon>
        <taxon>Dikarya</taxon>
        <taxon>Ascomycota</taxon>
        <taxon>Pezizomycotina</taxon>
        <taxon>Leotiomycetes</taxon>
        <taxon>Helotiales</taxon>
        <taxon>Sclerotiniaceae</taxon>
        <taxon>Sclerotinia</taxon>
    </lineage>
</organism>
<dbReference type="AlphaFoldDB" id="A7ESI3"/>
<sequence length="83" mass="8407">MLPPNTDPVIREGVDVPPVGETGLELEGVVVDANSDCTEAFEALYGSEATDEVIDCASAEILVFGLLNGVGLVTGSGGLKGDT</sequence>
<protein>
    <submittedName>
        <fullName evidence="1">Uncharacterized protein</fullName>
    </submittedName>
</protein>
<name>A7ESI3_SCLS1</name>
<dbReference type="HOGENOM" id="CLU_2543988_0_0_1"/>
<dbReference type="InParanoid" id="A7ESI3"/>
<gene>
    <name evidence="1" type="ORF">SS1G_08288</name>
</gene>
<proteinExistence type="predicted"/>
<dbReference type="EMBL" id="CH476631">
    <property type="protein sequence ID" value="EDN92425.1"/>
    <property type="molecule type" value="Genomic_DNA"/>
</dbReference>
<reference evidence="2" key="1">
    <citation type="journal article" date="2011" name="PLoS Genet.">
        <title>Genomic analysis of the necrotrophic fungal pathogens Sclerotinia sclerotiorum and Botrytis cinerea.</title>
        <authorList>
            <person name="Amselem J."/>
            <person name="Cuomo C.A."/>
            <person name="van Kan J.A."/>
            <person name="Viaud M."/>
            <person name="Benito E.P."/>
            <person name="Couloux A."/>
            <person name="Coutinho P.M."/>
            <person name="de Vries R.P."/>
            <person name="Dyer P.S."/>
            <person name="Fillinger S."/>
            <person name="Fournier E."/>
            <person name="Gout L."/>
            <person name="Hahn M."/>
            <person name="Kohn L."/>
            <person name="Lapalu N."/>
            <person name="Plummer K.M."/>
            <person name="Pradier J.M."/>
            <person name="Quevillon E."/>
            <person name="Sharon A."/>
            <person name="Simon A."/>
            <person name="ten Have A."/>
            <person name="Tudzynski B."/>
            <person name="Tudzynski P."/>
            <person name="Wincker P."/>
            <person name="Andrew M."/>
            <person name="Anthouard V."/>
            <person name="Beever R.E."/>
            <person name="Beffa R."/>
            <person name="Benoit I."/>
            <person name="Bouzid O."/>
            <person name="Brault B."/>
            <person name="Chen Z."/>
            <person name="Choquer M."/>
            <person name="Collemare J."/>
            <person name="Cotton P."/>
            <person name="Danchin E.G."/>
            <person name="Da Silva C."/>
            <person name="Gautier A."/>
            <person name="Giraud C."/>
            <person name="Giraud T."/>
            <person name="Gonzalez C."/>
            <person name="Grossetete S."/>
            <person name="Guldener U."/>
            <person name="Henrissat B."/>
            <person name="Howlett B.J."/>
            <person name="Kodira C."/>
            <person name="Kretschmer M."/>
            <person name="Lappartient A."/>
            <person name="Leroch M."/>
            <person name="Levis C."/>
            <person name="Mauceli E."/>
            <person name="Neuveglise C."/>
            <person name="Oeser B."/>
            <person name="Pearson M."/>
            <person name="Poulain J."/>
            <person name="Poussereau N."/>
            <person name="Quesneville H."/>
            <person name="Rascle C."/>
            <person name="Schumacher J."/>
            <person name="Segurens B."/>
            <person name="Sexton A."/>
            <person name="Silva E."/>
            <person name="Sirven C."/>
            <person name="Soanes D.M."/>
            <person name="Talbot N.J."/>
            <person name="Templeton M."/>
            <person name="Yandava C."/>
            <person name="Yarden O."/>
            <person name="Zeng Q."/>
            <person name="Rollins J.A."/>
            <person name="Lebrun M.H."/>
            <person name="Dickman M."/>
        </authorList>
    </citation>
    <scope>NUCLEOTIDE SEQUENCE [LARGE SCALE GENOMIC DNA]</scope>
    <source>
        <strain evidence="2">ATCC 18683 / 1980 / Ss-1</strain>
    </source>
</reference>
<dbReference type="KEGG" id="ssl:SS1G_08288"/>
<accession>A7ESI3</accession>
<dbReference type="Proteomes" id="UP000001312">
    <property type="component" value="Unassembled WGS sequence"/>
</dbReference>
<dbReference type="GeneID" id="5486597"/>
<evidence type="ECO:0000313" key="1">
    <source>
        <dbReference type="EMBL" id="EDN92425.1"/>
    </source>
</evidence>